<dbReference type="InterPro" id="IPR032823">
    <property type="entry name" value="BCA_ABC_TP_C"/>
</dbReference>
<dbReference type="Gene3D" id="3.40.50.300">
    <property type="entry name" value="P-loop containing nucleotide triphosphate hydrolases"/>
    <property type="match status" value="1"/>
</dbReference>
<evidence type="ECO:0000256" key="2">
    <source>
        <dbReference type="ARBA" id="ARBA00022741"/>
    </source>
</evidence>
<evidence type="ECO:0000256" key="3">
    <source>
        <dbReference type="ARBA" id="ARBA00022840"/>
    </source>
</evidence>
<name>A0ABW2BAM9_9RHOB</name>
<dbReference type="PANTHER" id="PTHR45772">
    <property type="entry name" value="CONSERVED COMPONENT OF ABC TRANSPORTER FOR NATURAL AMINO ACIDS-RELATED"/>
    <property type="match status" value="1"/>
</dbReference>
<dbReference type="PANTHER" id="PTHR45772:SF7">
    <property type="entry name" value="AMINO ACID ABC TRANSPORTER ATP-BINDING PROTEIN"/>
    <property type="match status" value="1"/>
</dbReference>
<dbReference type="Pfam" id="PF12399">
    <property type="entry name" value="BCA_ABC_TP_C"/>
    <property type="match status" value="1"/>
</dbReference>
<dbReference type="EMBL" id="JBHSWG010000004">
    <property type="protein sequence ID" value="MFC6762478.1"/>
    <property type="molecule type" value="Genomic_DNA"/>
</dbReference>
<dbReference type="Proteomes" id="UP001596353">
    <property type="component" value="Unassembled WGS sequence"/>
</dbReference>
<keyword evidence="3 5" id="KW-0067">ATP-binding</keyword>
<organism evidence="5 6">
    <name type="scientific">Sulfitobacter porphyrae</name>
    <dbReference type="NCBI Taxonomy" id="1246864"/>
    <lineage>
        <taxon>Bacteria</taxon>
        <taxon>Pseudomonadati</taxon>
        <taxon>Pseudomonadota</taxon>
        <taxon>Alphaproteobacteria</taxon>
        <taxon>Rhodobacterales</taxon>
        <taxon>Roseobacteraceae</taxon>
        <taxon>Sulfitobacter</taxon>
    </lineage>
</organism>
<dbReference type="SUPFAM" id="SSF52540">
    <property type="entry name" value="P-loop containing nucleoside triphosphate hydrolases"/>
    <property type="match status" value="1"/>
</dbReference>
<protein>
    <submittedName>
        <fullName evidence="5">ABC transporter ATP-binding protein</fullName>
    </submittedName>
</protein>
<keyword evidence="1" id="KW-0813">Transport</keyword>
<proteinExistence type="predicted"/>
<evidence type="ECO:0000259" key="4">
    <source>
        <dbReference type="Pfam" id="PF12399"/>
    </source>
</evidence>
<keyword evidence="2" id="KW-0547">Nucleotide-binding</keyword>
<keyword evidence="6" id="KW-1185">Reference proteome</keyword>
<evidence type="ECO:0000313" key="6">
    <source>
        <dbReference type="Proteomes" id="UP001596353"/>
    </source>
</evidence>
<comment type="caution">
    <text evidence="5">The sequence shown here is derived from an EMBL/GenBank/DDBJ whole genome shotgun (WGS) entry which is preliminary data.</text>
</comment>
<dbReference type="GO" id="GO:0005524">
    <property type="term" value="F:ATP binding"/>
    <property type="evidence" value="ECO:0007669"/>
    <property type="project" value="UniProtKB-KW"/>
</dbReference>
<feature type="domain" description="Branched-chain amino acid ATP-binding cassette transporter C-terminal" evidence="4">
    <location>
        <begin position="148"/>
        <end position="171"/>
    </location>
</feature>
<dbReference type="InterPro" id="IPR027417">
    <property type="entry name" value="P-loop_NTPase"/>
</dbReference>
<accession>A0ABW2BAM9</accession>
<evidence type="ECO:0000313" key="5">
    <source>
        <dbReference type="EMBL" id="MFC6762478.1"/>
    </source>
</evidence>
<evidence type="ECO:0000256" key="1">
    <source>
        <dbReference type="ARBA" id="ARBA00022448"/>
    </source>
</evidence>
<reference evidence="6" key="1">
    <citation type="journal article" date="2019" name="Int. J. Syst. Evol. Microbiol.">
        <title>The Global Catalogue of Microorganisms (GCM) 10K type strain sequencing project: providing services to taxonomists for standard genome sequencing and annotation.</title>
        <authorList>
            <consortium name="The Broad Institute Genomics Platform"/>
            <consortium name="The Broad Institute Genome Sequencing Center for Infectious Disease"/>
            <person name="Wu L."/>
            <person name="Ma J."/>
        </authorList>
    </citation>
    <scope>NUCLEOTIDE SEQUENCE [LARGE SCALE GENOMIC DNA]</scope>
    <source>
        <strain evidence="6">CCUG 66188</strain>
    </source>
</reference>
<gene>
    <name evidence="5" type="ORF">ACFQFQ_27755</name>
</gene>
<dbReference type="InterPro" id="IPR051120">
    <property type="entry name" value="ABC_AA/LPS_Transport"/>
</dbReference>
<sequence>MSALPARDRAAMGLVRTHQIPKPFSGITIFENVLVAATHAGSRRKGEAYDLALDALDVCGMLPVANRPAESVGLLDRKRLELARALATSPRLLLLDEIGGGLTDAEASELVETIRSLRARGIGIVWIEHIVRILLQVAERLVCMDAGRIIAEGDPDKVMSDAQVVSAYLGGPRHEHSAHHRP</sequence>